<keyword evidence="7" id="KW-0732">Signal</keyword>
<evidence type="ECO:0000256" key="5">
    <source>
        <dbReference type="ARBA" id="ARBA00022801"/>
    </source>
</evidence>
<evidence type="ECO:0000256" key="2">
    <source>
        <dbReference type="ARBA" id="ARBA00022695"/>
    </source>
</evidence>
<dbReference type="EMBL" id="LR862132">
    <property type="protein sequence ID" value="CAD1837528.1"/>
    <property type="molecule type" value="Genomic_DNA"/>
</dbReference>
<protein>
    <recommendedName>
        <fullName evidence="8">Reverse transcriptase RNase H-like domain-containing protein</fullName>
    </recommendedName>
</protein>
<name>A0A6V7Q3E9_ANACO</name>
<keyword evidence="6" id="KW-0695">RNA-directed DNA polymerase</keyword>
<gene>
    <name evidence="9" type="ORF">CB5_LOCUS20739</name>
</gene>
<feature type="domain" description="Reverse transcriptase RNase H-like" evidence="8">
    <location>
        <begin position="11"/>
        <end position="110"/>
    </location>
</feature>
<reference evidence="9" key="1">
    <citation type="submission" date="2020-07" db="EMBL/GenBank/DDBJ databases">
        <authorList>
            <person name="Lin J."/>
        </authorList>
    </citation>
    <scope>NUCLEOTIDE SEQUENCE</scope>
</reference>
<dbReference type="GO" id="GO:0003964">
    <property type="term" value="F:RNA-directed DNA polymerase activity"/>
    <property type="evidence" value="ECO:0007669"/>
    <property type="project" value="UniProtKB-KW"/>
</dbReference>
<sequence>MVSALVLALPNFSTTFILECDASGIGIGGVLMQEGRPIAFTSKALSEKHRALPTYEKEMMAILHAVNKWRQYLLGRHFIIYTDHRSLKYLMEQRVSSEMQQKWTAKLLGYDYEIRYKKGVDNSVADALSRQDEAELIAISYPTPTWVEQIKQLRKQLLLLRTAAADAPEAAAAASAKAAAAASAKAAAAAAAAHCSLLLTAASCC</sequence>
<dbReference type="CDD" id="cd09274">
    <property type="entry name" value="RNase_HI_RT_Ty3"/>
    <property type="match status" value="1"/>
</dbReference>
<organism evidence="9">
    <name type="scientific">Ananas comosus var. bracteatus</name>
    <name type="common">red pineapple</name>
    <dbReference type="NCBI Taxonomy" id="296719"/>
    <lineage>
        <taxon>Eukaryota</taxon>
        <taxon>Viridiplantae</taxon>
        <taxon>Streptophyta</taxon>
        <taxon>Embryophyta</taxon>
        <taxon>Tracheophyta</taxon>
        <taxon>Spermatophyta</taxon>
        <taxon>Magnoliopsida</taxon>
        <taxon>Liliopsida</taxon>
        <taxon>Poales</taxon>
        <taxon>Bromeliaceae</taxon>
        <taxon>Bromelioideae</taxon>
        <taxon>Ananas</taxon>
    </lineage>
</organism>
<dbReference type="GO" id="GO:0016787">
    <property type="term" value="F:hydrolase activity"/>
    <property type="evidence" value="ECO:0007669"/>
    <property type="project" value="UniProtKB-KW"/>
</dbReference>
<dbReference type="GO" id="GO:0004519">
    <property type="term" value="F:endonuclease activity"/>
    <property type="evidence" value="ECO:0007669"/>
    <property type="project" value="UniProtKB-KW"/>
</dbReference>
<dbReference type="FunFam" id="3.10.20.370:FF:000001">
    <property type="entry name" value="Retrovirus-related Pol polyprotein from transposon 17.6-like protein"/>
    <property type="match status" value="1"/>
</dbReference>
<evidence type="ECO:0000256" key="3">
    <source>
        <dbReference type="ARBA" id="ARBA00022722"/>
    </source>
</evidence>
<evidence type="ECO:0000256" key="1">
    <source>
        <dbReference type="ARBA" id="ARBA00022679"/>
    </source>
</evidence>
<evidence type="ECO:0000256" key="7">
    <source>
        <dbReference type="SAM" id="SignalP"/>
    </source>
</evidence>
<keyword evidence="4" id="KW-0255">Endonuclease</keyword>
<proteinExistence type="predicted"/>
<dbReference type="InterPro" id="IPR041373">
    <property type="entry name" value="RT_RNaseH"/>
</dbReference>
<evidence type="ECO:0000313" key="9">
    <source>
        <dbReference type="EMBL" id="CAD1837528.1"/>
    </source>
</evidence>
<dbReference type="InterPro" id="IPR043502">
    <property type="entry name" value="DNA/RNA_pol_sf"/>
</dbReference>
<dbReference type="AlphaFoldDB" id="A0A6V7Q3E9"/>
<feature type="chain" id="PRO_5027853888" description="Reverse transcriptase RNase H-like domain-containing protein" evidence="7">
    <location>
        <begin position="16"/>
        <end position="205"/>
    </location>
</feature>
<keyword evidence="3" id="KW-0540">Nuclease</keyword>
<keyword evidence="5" id="KW-0378">Hydrolase</keyword>
<evidence type="ECO:0000259" key="8">
    <source>
        <dbReference type="Pfam" id="PF17917"/>
    </source>
</evidence>
<dbReference type="Pfam" id="PF17917">
    <property type="entry name" value="RT_RNaseH"/>
    <property type="match status" value="1"/>
</dbReference>
<feature type="signal peptide" evidence="7">
    <location>
        <begin position="1"/>
        <end position="15"/>
    </location>
</feature>
<dbReference type="PANTHER" id="PTHR34072">
    <property type="entry name" value="ENZYMATIC POLYPROTEIN-RELATED"/>
    <property type="match status" value="1"/>
</dbReference>
<dbReference type="SUPFAM" id="SSF56672">
    <property type="entry name" value="DNA/RNA polymerases"/>
    <property type="match status" value="1"/>
</dbReference>
<dbReference type="Gene3D" id="3.10.20.370">
    <property type="match status" value="1"/>
</dbReference>
<keyword evidence="2" id="KW-0548">Nucleotidyltransferase</keyword>
<keyword evidence="1" id="KW-0808">Transferase</keyword>
<accession>A0A6V7Q3E9</accession>
<dbReference type="PANTHER" id="PTHR34072:SF55">
    <property type="entry name" value="DNA_RNA POLYMERASES SUPERFAMILY PROTEIN"/>
    <property type="match status" value="1"/>
</dbReference>
<evidence type="ECO:0000256" key="6">
    <source>
        <dbReference type="ARBA" id="ARBA00022918"/>
    </source>
</evidence>
<evidence type="ECO:0000256" key="4">
    <source>
        <dbReference type="ARBA" id="ARBA00022759"/>
    </source>
</evidence>